<dbReference type="InterPro" id="IPR024655">
    <property type="entry name" value="Asl1_glyco_hydro_catalytic"/>
</dbReference>
<proteinExistence type="predicted"/>
<keyword evidence="5" id="KW-1185">Reference proteome</keyword>
<dbReference type="EMBL" id="CP136600">
    <property type="protein sequence ID" value="WOH36251.1"/>
    <property type="molecule type" value="Genomic_DNA"/>
</dbReference>
<dbReference type="Gene3D" id="2.60.120.260">
    <property type="entry name" value="Galactose-binding domain-like"/>
    <property type="match status" value="1"/>
</dbReference>
<dbReference type="Gene3D" id="3.20.20.80">
    <property type="entry name" value="Glycosidases"/>
    <property type="match status" value="1"/>
</dbReference>
<keyword evidence="1 4" id="KW-0378">Hydrolase</keyword>
<dbReference type="InterPro" id="IPR017853">
    <property type="entry name" value="GH"/>
</dbReference>
<dbReference type="Proteomes" id="UP001301442">
    <property type="component" value="Chromosome"/>
</dbReference>
<dbReference type="PANTHER" id="PTHR34154:SF3">
    <property type="entry name" value="ALKALI-SENSITIVE LINKAGE PROTEIN 1"/>
    <property type="match status" value="1"/>
</dbReference>
<sequence>MNIKTISSGLFAMTLFLTGCGGDGSKAEVESNEEEYSHQTPATKKGSAFSNKDLVWSNQTADLKPHWNYDWSLTKSASFQPDGIEFVAMQWGKWALSDEALAALAQAYADGDIKYILGFNEPDGEDQANLSVEESLPIWDQLVTVGAPMVSPATVDPLNDWMQEFMTARGNEVSYVAMHWYGGTDVGAFLAKVDEVYNAYGKPVWITEFAVADWTATTEEENQYSDQEVIDFMKAVLPALDENEHVFRYSWFSVNAAADNFHNLASSALFDARDMETGATTITALGEVYAVHTPNGYAGGGKTPPLVDLVPGNLIINGHFEDATLAPWEGYNRSGQIETAEIQATDGVKFGRINQNQDGSLLQFFNLEADKTYKLTYNARWHTGTAPMKAVVKKGGTKIFAEDINFVDGDWAATEHNFAASAGAGEYKVVFWHAGGTPPFFYLDEVVLLEVE</sequence>
<organism evidence="4 5">
    <name type="scientific">Thalassotalea fonticola</name>
    <dbReference type="NCBI Taxonomy" id="3065649"/>
    <lineage>
        <taxon>Bacteria</taxon>
        <taxon>Pseudomonadati</taxon>
        <taxon>Pseudomonadota</taxon>
        <taxon>Gammaproteobacteria</taxon>
        <taxon>Alteromonadales</taxon>
        <taxon>Colwelliaceae</taxon>
        <taxon>Thalassotalea</taxon>
    </lineage>
</organism>
<accession>A0ABZ0GKE2</accession>
<dbReference type="InterPro" id="IPR008979">
    <property type="entry name" value="Galactose-bd-like_sf"/>
</dbReference>
<dbReference type="RefSeq" id="WP_348395065.1">
    <property type="nucleotide sequence ID" value="NZ_CP136600.1"/>
</dbReference>
<dbReference type="PROSITE" id="PS51257">
    <property type="entry name" value="PROKAR_LIPOPROTEIN"/>
    <property type="match status" value="1"/>
</dbReference>
<evidence type="ECO:0000313" key="4">
    <source>
        <dbReference type="EMBL" id="WOH36251.1"/>
    </source>
</evidence>
<dbReference type="SUPFAM" id="SSF49785">
    <property type="entry name" value="Galactose-binding domain-like"/>
    <property type="match status" value="1"/>
</dbReference>
<dbReference type="GO" id="GO:0016787">
    <property type="term" value="F:hydrolase activity"/>
    <property type="evidence" value="ECO:0007669"/>
    <property type="project" value="UniProtKB-KW"/>
</dbReference>
<protein>
    <submittedName>
        <fullName evidence="4">Glycosyl hydrolase</fullName>
    </submittedName>
</protein>
<evidence type="ECO:0000259" key="2">
    <source>
        <dbReference type="Pfam" id="PF02018"/>
    </source>
</evidence>
<dbReference type="InterPro" id="IPR003305">
    <property type="entry name" value="CenC_carb-bd"/>
</dbReference>
<gene>
    <name evidence="4" type="ORF">RI844_12820</name>
</gene>
<dbReference type="Pfam" id="PF11790">
    <property type="entry name" value="Glyco_hydro_cc"/>
    <property type="match status" value="1"/>
</dbReference>
<evidence type="ECO:0000259" key="3">
    <source>
        <dbReference type="Pfam" id="PF11790"/>
    </source>
</evidence>
<dbReference type="Pfam" id="PF02018">
    <property type="entry name" value="CBM_4_9"/>
    <property type="match status" value="1"/>
</dbReference>
<dbReference type="InterPro" id="IPR053183">
    <property type="entry name" value="ASL1"/>
</dbReference>
<evidence type="ECO:0000256" key="1">
    <source>
        <dbReference type="ARBA" id="ARBA00022801"/>
    </source>
</evidence>
<dbReference type="SUPFAM" id="SSF51445">
    <property type="entry name" value="(Trans)glycosidases"/>
    <property type="match status" value="1"/>
</dbReference>
<feature type="domain" description="Asl1-like glycosyl hydrolase catalytic" evidence="3">
    <location>
        <begin position="46"/>
        <end position="289"/>
    </location>
</feature>
<reference evidence="4 5" key="1">
    <citation type="submission" date="2023-09" db="EMBL/GenBank/DDBJ databases">
        <authorList>
            <person name="Qi X."/>
        </authorList>
    </citation>
    <scope>NUCLEOTIDE SEQUENCE [LARGE SCALE GENOMIC DNA]</scope>
    <source>
        <strain evidence="4 5">S1-1</strain>
    </source>
</reference>
<feature type="domain" description="CBM-cenC" evidence="2">
    <location>
        <begin position="312"/>
        <end position="421"/>
    </location>
</feature>
<name>A0ABZ0GKE2_9GAMM</name>
<evidence type="ECO:0000313" key="5">
    <source>
        <dbReference type="Proteomes" id="UP001301442"/>
    </source>
</evidence>
<dbReference type="PANTHER" id="PTHR34154">
    <property type="entry name" value="ALKALI-SENSITIVE LINKAGE PROTEIN 1"/>
    <property type="match status" value="1"/>
</dbReference>